<protein>
    <submittedName>
        <fullName evidence="1">Uncharacterized protein</fullName>
    </submittedName>
</protein>
<dbReference type="AlphaFoldDB" id="A0A7J7KSX1"/>
<gene>
    <name evidence="1" type="ORF">EB796_000531</name>
</gene>
<evidence type="ECO:0000313" key="1">
    <source>
        <dbReference type="EMBL" id="KAF6041193.1"/>
    </source>
</evidence>
<proteinExistence type="predicted"/>
<name>A0A7J7KSX1_BUGNE</name>
<dbReference type="Proteomes" id="UP000593567">
    <property type="component" value="Unassembled WGS sequence"/>
</dbReference>
<sequence>MIRIFARKKLKTSDTICSCRSTRGMCLIVRKYNSIFRTYSEIAFYNRITFSLHKHPNTNKKHIQKCVNIPSEKKVC</sequence>
<comment type="caution">
    <text evidence="1">The sequence shown here is derived from an EMBL/GenBank/DDBJ whole genome shotgun (WGS) entry which is preliminary data.</text>
</comment>
<reference evidence="1" key="1">
    <citation type="submission" date="2020-06" db="EMBL/GenBank/DDBJ databases">
        <title>Draft genome of Bugula neritina, a colonial animal packing powerful symbionts and potential medicines.</title>
        <authorList>
            <person name="Rayko M."/>
        </authorList>
    </citation>
    <scope>NUCLEOTIDE SEQUENCE [LARGE SCALE GENOMIC DNA]</scope>
    <source>
        <strain evidence="1">Kwan_BN1</strain>
    </source>
</reference>
<accession>A0A7J7KSX1</accession>
<dbReference type="EMBL" id="VXIV02000069">
    <property type="protein sequence ID" value="KAF6041193.1"/>
    <property type="molecule type" value="Genomic_DNA"/>
</dbReference>
<keyword evidence="2" id="KW-1185">Reference proteome</keyword>
<evidence type="ECO:0000313" key="2">
    <source>
        <dbReference type="Proteomes" id="UP000593567"/>
    </source>
</evidence>
<organism evidence="1 2">
    <name type="scientific">Bugula neritina</name>
    <name type="common">Brown bryozoan</name>
    <name type="synonym">Sertularia neritina</name>
    <dbReference type="NCBI Taxonomy" id="10212"/>
    <lineage>
        <taxon>Eukaryota</taxon>
        <taxon>Metazoa</taxon>
        <taxon>Spiralia</taxon>
        <taxon>Lophotrochozoa</taxon>
        <taxon>Bryozoa</taxon>
        <taxon>Gymnolaemata</taxon>
        <taxon>Cheilostomatida</taxon>
        <taxon>Flustrina</taxon>
        <taxon>Buguloidea</taxon>
        <taxon>Bugulidae</taxon>
        <taxon>Bugula</taxon>
    </lineage>
</organism>